<keyword evidence="3" id="KW-1185">Reference proteome</keyword>
<proteinExistence type="predicted"/>
<dbReference type="InterPro" id="IPR025443">
    <property type="entry name" value="DUF4307"/>
</dbReference>
<dbReference type="RefSeq" id="WP_188783858.1">
    <property type="nucleotide sequence ID" value="NZ_BMNI01000004.1"/>
</dbReference>
<keyword evidence="1" id="KW-1133">Transmembrane helix</keyword>
<comment type="caution">
    <text evidence="2">The sequence shown here is derived from an EMBL/GenBank/DDBJ whole genome shotgun (WGS) entry which is preliminary data.</text>
</comment>
<protein>
    <recommendedName>
        <fullName evidence="4">DUF4307 domain-containing protein</fullName>
    </recommendedName>
</protein>
<dbReference type="Proteomes" id="UP000655410">
    <property type="component" value="Unassembled WGS sequence"/>
</dbReference>
<evidence type="ECO:0000313" key="3">
    <source>
        <dbReference type="Proteomes" id="UP000655410"/>
    </source>
</evidence>
<keyword evidence="1" id="KW-0812">Transmembrane</keyword>
<dbReference type="Pfam" id="PF14155">
    <property type="entry name" value="DUF4307"/>
    <property type="match status" value="1"/>
</dbReference>
<evidence type="ECO:0008006" key="4">
    <source>
        <dbReference type="Google" id="ProtNLM"/>
    </source>
</evidence>
<keyword evidence="1" id="KW-0472">Membrane</keyword>
<feature type="transmembrane region" description="Helical" evidence="1">
    <location>
        <begin position="20"/>
        <end position="41"/>
    </location>
</feature>
<reference evidence="3" key="1">
    <citation type="journal article" date="2019" name="Int. J. Syst. Evol. Microbiol.">
        <title>The Global Catalogue of Microorganisms (GCM) 10K type strain sequencing project: providing services to taxonomists for standard genome sequencing and annotation.</title>
        <authorList>
            <consortium name="The Broad Institute Genomics Platform"/>
            <consortium name="The Broad Institute Genome Sequencing Center for Infectious Disease"/>
            <person name="Wu L."/>
            <person name="Ma J."/>
        </authorList>
    </citation>
    <scope>NUCLEOTIDE SEQUENCE [LARGE SCALE GENOMIC DNA]</scope>
    <source>
        <strain evidence="3">CGMCC 4.7371</strain>
    </source>
</reference>
<evidence type="ECO:0000313" key="2">
    <source>
        <dbReference type="EMBL" id="GGO89724.1"/>
    </source>
</evidence>
<name>A0ABQ2N9P4_9ACTN</name>
<gene>
    <name evidence="2" type="ORF">GCM10011584_19860</name>
</gene>
<accession>A0ABQ2N9P4</accession>
<organism evidence="2 3">
    <name type="scientific">Nocardioides phosphati</name>
    <dbReference type="NCBI Taxonomy" id="1867775"/>
    <lineage>
        <taxon>Bacteria</taxon>
        <taxon>Bacillati</taxon>
        <taxon>Actinomycetota</taxon>
        <taxon>Actinomycetes</taxon>
        <taxon>Propionibacteriales</taxon>
        <taxon>Nocardioidaceae</taxon>
        <taxon>Nocardioides</taxon>
    </lineage>
</organism>
<dbReference type="EMBL" id="BMNI01000004">
    <property type="protein sequence ID" value="GGO89724.1"/>
    <property type="molecule type" value="Genomic_DNA"/>
</dbReference>
<evidence type="ECO:0000256" key="1">
    <source>
        <dbReference type="SAM" id="Phobius"/>
    </source>
</evidence>
<sequence>MTDALADRYGRRPDGRRFPLALVVGLVVGVPFLIWVAWVWWSMSTPDVQSTDRNFTIVDAHLVVADIEVTLSDDAVDPSCRIQALAEDKTAVGSKQFTPVDGANRVKIRTERQATAIDLIGCTAKGQNRPR</sequence>